<dbReference type="Proteomes" id="UP000319829">
    <property type="component" value="Unassembled WGS sequence"/>
</dbReference>
<evidence type="ECO:0000313" key="3">
    <source>
        <dbReference type="Proteomes" id="UP000319829"/>
    </source>
</evidence>
<evidence type="ECO:0008006" key="4">
    <source>
        <dbReference type="Google" id="ProtNLM"/>
    </source>
</evidence>
<feature type="non-terminal residue" evidence="2">
    <location>
        <position position="357"/>
    </location>
</feature>
<evidence type="ECO:0000313" key="2">
    <source>
        <dbReference type="EMBL" id="TMQ55823.1"/>
    </source>
</evidence>
<comment type="caution">
    <text evidence="2">The sequence shown here is derived from an EMBL/GenBank/DDBJ whole genome shotgun (WGS) entry which is preliminary data.</text>
</comment>
<dbReference type="PROSITE" id="PS51257">
    <property type="entry name" value="PROKAR_LIPOPROTEIN"/>
    <property type="match status" value="1"/>
</dbReference>
<gene>
    <name evidence="2" type="ORF">E6K74_01990</name>
</gene>
<evidence type="ECO:0000256" key="1">
    <source>
        <dbReference type="SAM" id="SignalP"/>
    </source>
</evidence>
<name>A0A538SWP7_UNCEI</name>
<proteinExistence type="predicted"/>
<sequence length="357" mass="38339">MKRPRICGRIRRSGAGLVPLAAAALIACSTLVVTANAQGTEGTTVSADSPVEQPSPSLLAYDSSYNRDVSTASWTQALSYTLVRGRMSLNANGTSTSIDFPRSPGLGGKNGTIGGVLNFNALRGLVFTLNGSFNRVVSTDILSETSQRQNRLKVSGQYSISPLKGMSLQGVLSSELQRDHGRTIRPLGQERLDSIPRFDAAGVQVGFDSIYVRDQRDSTYMSGRQDGATAKMTWSPKTWLQITTDAAGTQIHSATTSQLRDFGRYVGGVPVDVVHGSGFESPNDSRTYQTRLSYSGIRHATAWANVRGLHNTQGYFDPSLRNFAAPGHKPGQEKLSLDQRGGTLHVDYAPAKAPSLS</sequence>
<dbReference type="AlphaFoldDB" id="A0A538SWP7"/>
<feature type="chain" id="PRO_5021853653" description="TonB-dependent receptor" evidence="1">
    <location>
        <begin position="38"/>
        <end position="357"/>
    </location>
</feature>
<reference evidence="2 3" key="1">
    <citation type="journal article" date="2019" name="Nat. Microbiol.">
        <title>Mediterranean grassland soil C-N compound turnover is dependent on rainfall and depth, and is mediated by genomically divergent microorganisms.</title>
        <authorList>
            <person name="Diamond S."/>
            <person name="Andeer P.F."/>
            <person name="Li Z."/>
            <person name="Crits-Christoph A."/>
            <person name="Burstein D."/>
            <person name="Anantharaman K."/>
            <person name="Lane K.R."/>
            <person name="Thomas B.C."/>
            <person name="Pan C."/>
            <person name="Northen T.R."/>
            <person name="Banfield J.F."/>
        </authorList>
    </citation>
    <scope>NUCLEOTIDE SEQUENCE [LARGE SCALE GENOMIC DNA]</scope>
    <source>
        <strain evidence="2">WS_4</strain>
    </source>
</reference>
<organism evidence="2 3">
    <name type="scientific">Eiseniibacteriota bacterium</name>
    <dbReference type="NCBI Taxonomy" id="2212470"/>
    <lineage>
        <taxon>Bacteria</taxon>
        <taxon>Candidatus Eiseniibacteriota</taxon>
    </lineage>
</organism>
<dbReference type="EMBL" id="VBOU01000013">
    <property type="protein sequence ID" value="TMQ55823.1"/>
    <property type="molecule type" value="Genomic_DNA"/>
</dbReference>
<accession>A0A538SWP7</accession>
<feature type="signal peptide" evidence="1">
    <location>
        <begin position="1"/>
        <end position="37"/>
    </location>
</feature>
<protein>
    <recommendedName>
        <fullName evidence="4">TonB-dependent receptor</fullName>
    </recommendedName>
</protein>
<keyword evidence="1" id="KW-0732">Signal</keyword>